<evidence type="ECO:0000256" key="1">
    <source>
        <dbReference type="ARBA" id="ARBA00004167"/>
    </source>
</evidence>
<comment type="caution">
    <text evidence="10">The sequence shown here is derived from an EMBL/GenBank/DDBJ whole genome shotgun (WGS) entry which is preliminary data.</text>
</comment>
<evidence type="ECO:0000313" key="10">
    <source>
        <dbReference type="EMBL" id="TMI88421.1"/>
    </source>
</evidence>
<dbReference type="GO" id="GO:0055085">
    <property type="term" value="P:transmembrane transport"/>
    <property type="evidence" value="ECO:0007669"/>
    <property type="project" value="InterPro"/>
</dbReference>
<evidence type="ECO:0000259" key="8">
    <source>
        <dbReference type="Pfam" id="PF25917"/>
    </source>
</evidence>
<comment type="subcellular location">
    <subcellularLocation>
        <location evidence="1">Membrane</location>
        <topology evidence="1">Single-pass membrane protein</topology>
    </subcellularLocation>
</comment>
<protein>
    <submittedName>
        <fullName evidence="10">HlyD family secretion protein</fullName>
    </submittedName>
</protein>
<feature type="coiled-coil region" evidence="6">
    <location>
        <begin position="213"/>
        <end position="243"/>
    </location>
</feature>
<gene>
    <name evidence="10" type="ORF">E6H00_12765</name>
</gene>
<dbReference type="InterPro" id="IPR058625">
    <property type="entry name" value="MdtA-like_BSH"/>
</dbReference>
<comment type="similarity">
    <text evidence="2">Belongs to the membrane fusion protein (MFP) (TC 8.A.1) family.</text>
</comment>
<feature type="transmembrane region" description="Helical" evidence="7">
    <location>
        <begin position="20"/>
        <end position="39"/>
    </location>
</feature>
<evidence type="ECO:0000256" key="3">
    <source>
        <dbReference type="ARBA" id="ARBA00022692"/>
    </source>
</evidence>
<evidence type="ECO:0000256" key="4">
    <source>
        <dbReference type="ARBA" id="ARBA00022989"/>
    </source>
</evidence>
<reference evidence="10 11" key="1">
    <citation type="journal article" date="2019" name="Nat. Microbiol.">
        <title>Mediterranean grassland soil C-N compound turnover is dependent on rainfall and depth, and is mediated by genomically divergent microorganisms.</title>
        <authorList>
            <person name="Diamond S."/>
            <person name="Andeer P.F."/>
            <person name="Li Z."/>
            <person name="Crits-Christoph A."/>
            <person name="Burstein D."/>
            <person name="Anantharaman K."/>
            <person name="Lane K.R."/>
            <person name="Thomas B.C."/>
            <person name="Pan C."/>
            <person name="Northen T.R."/>
            <person name="Banfield J.F."/>
        </authorList>
    </citation>
    <scope>NUCLEOTIDE SEQUENCE [LARGE SCALE GENOMIC DNA]</scope>
    <source>
        <strain evidence="10">NP_3</strain>
    </source>
</reference>
<evidence type="ECO:0000256" key="2">
    <source>
        <dbReference type="ARBA" id="ARBA00009477"/>
    </source>
</evidence>
<evidence type="ECO:0000256" key="7">
    <source>
        <dbReference type="SAM" id="Phobius"/>
    </source>
</evidence>
<dbReference type="Gene3D" id="1.10.287.470">
    <property type="entry name" value="Helix hairpin bin"/>
    <property type="match status" value="1"/>
</dbReference>
<dbReference type="Pfam" id="PF25917">
    <property type="entry name" value="BSH_RND"/>
    <property type="match status" value="1"/>
</dbReference>
<keyword evidence="3 7" id="KW-0812">Transmembrane</keyword>
<dbReference type="Proteomes" id="UP000318509">
    <property type="component" value="Unassembled WGS sequence"/>
</dbReference>
<dbReference type="Gene3D" id="2.40.50.100">
    <property type="match status" value="1"/>
</dbReference>
<keyword evidence="5 7" id="KW-0472">Membrane</keyword>
<feature type="domain" description="CusB-like beta-barrel" evidence="9">
    <location>
        <begin position="341"/>
        <end position="383"/>
    </location>
</feature>
<proteinExistence type="inferred from homology"/>
<evidence type="ECO:0000256" key="6">
    <source>
        <dbReference type="SAM" id="Coils"/>
    </source>
</evidence>
<evidence type="ECO:0000259" key="9">
    <source>
        <dbReference type="Pfam" id="PF25954"/>
    </source>
</evidence>
<organism evidence="10 11">
    <name type="scientific">Candidatus Segetimicrobium genomatis</name>
    <dbReference type="NCBI Taxonomy" id="2569760"/>
    <lineage>
        <taxon>Bacteria</taxon>
        <taxon>Bacillati</taxon>
        <taxon>Candidatus Sysuimicrobiota</taxon>
        <taxon>Candidatus Sysuimicrobiia</taxon>
        <taxon>Candidatus Sysuimicrobiales</taxon>
        <taxon>Candidatus Segetimicrobiaceae</taxon>
        <taxon>Candidatus Segetimicrobium</taxon>
    </lineage>
</organism>
<dbReference type="EMBL" id="VBAK01000140">
    <property type="protein sequence ID" value="TMI88421.1"/>
    <property type="molecule type" value="Genomic_DNA"/>
</dbReference>
<dbReference type="Pfam" id="PF25954">
    <property type="entry name" value="Beta-barrel_RND_2"/>
    <property type="match status" value="1"/>
</dbReference>
<dbReference type="SUPFAM" id="SSF111369">
    <property type="entry name" value="HlyD-like secretion proteins"/>
    <property type="match status" value="3"/>
</dbReference>
<feature type="domain" description="Multidrug resistance protein MdtA-like barrel-sandwich hybrid" evidence="8">
    <location>
        <begin position="58"/>
        <end position="333"/>
    </location>
</feature>
<accession>A0A537JY09</accession>
<keyword evidence="6" id="KW-0175">Coiled coil</keyword>
<evidence type="ECO:0000313" key="11">
    <source>
        <dbReference type="Proteomes" id="UP000318509"/>
    </source>
</evidence>
<evidence type="ECO:0000256" key="5">
    <source>
        <dbReference type="ARBA" id="ARBA00023136"/>
    </source>
</evidence>
<dbReference type="GO" id="GO:0016020">
    <property type="term" value="C:membrane"/>
    <property type="evidence" value="ECO:0007669"/>
    <property type="project" value="UniProtKB-SubCell"/>
</dbReference>
<dbReference type="PRINTS" id="PR01490">
    <property type="entry name" value="RTXTOXIND"/>
</dbReference>
<dbReference type="PANTHER" id="PTHR30386:SF26">
    <property type="entry name" value="TRANSPORT PROTEIN COMB"/>
    <property type="match status" value="1"/>
</dbReference>
<name>A0A537JY09_9BACT</name>
<dbReference type="PANTHER" id="PTHR30386">
    <property type="entry name" value="MEMBRANE FUSION SUBUNIT OF EMRAB-TOLC MULTIDRUG EFFLUX PUMP"/>
    <property type="match status" value="1"/>
</dbReference>
<dbReference type="Gene3D" id="2.40.30.170">
    <property type="match status" value="1"/>
</dbReference>
<dbReference type="InterPro" id="IPR050739">
    <property type="entry name" value="MFP"/>
</dbReference>
<sequence>MADDVGLRGLRPRVRTRRIVLIAAAALALLLIVAGVRYWRLNAGLVKTDNAQTAGDLAPISSRIPGTVSKVSVNENDFVKSGTVLVELDPTDYRLALAHAKAELAAARAQVEANQAALAAQGEQFRAAVEVARAALSTAQPHLTQAQAQLRMTGRTSPAQIAQARSQVTTADANVRSAKADLDTAGRTMERDRMLLAQGAIATQQADTDTAAYEAAKARYQAAQDALRQARDALSAAEASEEQVGIARQDVEVRRGEISQAQAQVQQATAGGALVQQRARELAVAEARAADAAAAVEVATVNLDRTGIRAPEDGWVTNRTVEIGQVVQPNQPLLTLALSHRVWVVANIKETQLARIHPGDQVRITVDAIRGRAFRGHVESIGAATGSSTALLPPDNATGNFIKVVQLVPVRIALDFGADADPPLQIGLSCEVAIDTRTAER</sequence>
<dbReference type="InterPro" id="IPR058792">
    <property type="entry name" value="Beta-barrel_RND_2"/>
</dbReference>
<keyword evidence="4 7" id="KW-1133">Transmembrane helix</keyword>
<dbReference type="AlphaFoldDB" id="A0A537JY09"/>